<dbReference type="Proteomes" id="UP000008963">
    <property type="component" value="Chromosome"/>
</dbReference>
<dbReference type="RefSeq" id="WP_014244571.1">
    <property type="nucleotide sequence ID" value="NC_016620.1"/>
</dbReference>
<dbReference type="STRING" id="862908.BMS_1975"/>
<evidence type="ECO:0000313" key="2">
    <source>
        <dbReference type="Proteomes" id="UP000008963"/>
    </source>
</evidence>
<dbReference type="HOGENOM" id="CLU_351525_0_0_7"/>
<dbReference type="EMBL" id="FQ312005">
    <property type="protein sequence ID" value="CBW26790.1"/>
    <property type="molecule type" value="Genomic_DNA"/>
</dbReference>
<dbReference type="AlphaFoldDB" id="E1X2M3"/>
<sequence length="800" mass="88424">MDEIKRNGRFNLKASKQTIFMSALVVYTLCLTSCVPSQSGGGKRSSSGGVSNTSASVNIGFGRVLHDNPIILSGNPALDHTINLNTLLKSQQDEVINGQYLQKSCIDDPQCFEVKKDNISPLYQSTNQKWAFDASTVEFDQVQMFTHMNWMISKYNTDLVTAYSSYYGPGASGLSTSIPMSLFNSGATWESSPLRGYALCDDLPNNAFFSPSTYSICLGFDSIYENVKFVQDPSVLYHELGHALVHNAMNFRSRASGTVAIDSNLGYFAYDEGKAINEGLADFFSYYMNGRSHIGEWAMGRFLNLSRPMSESDPIHAAGVSESSEGRLSYPTYLGYDPNNPEDNSEEIHYAGQIISHFLVAFTKDLQSACSFNNDYARTFTFRLLIETLAYLGDFSSYGIEGAGSYGVNHTPENAKEWLQKNKPVTYRRFAQVFSRFVKGSVATDSSLCNFNSYNIQRLEQLLDDYGLLLFKNYDVNGSRSLAESLQKVEELNRQKTVLIKKNQVIVDNRTGKSTAFIFDSYSDMNAAAKSLTNGFIDGSLSNTIFENGNLKYNNGNGQISPGELVGVLLNLYNNSNSTMAGVRILANDWDHMQDGKPCNNLSDNFPSTSQGGVTPTTHPGCADEALDNGVGVLDTQTVEPVCFFQDTQDDAAVWVSQETYMNSKAIEATECLGGSSSTKDCLIRAPKGADVAWYSRIDAKKTWAESLVDSNGENEFKASNIFFLEVSPSIPPGTTVNCRLRVTFTNCEDCHNYSSEDTGNTYSPNVHTPFEQNGDEYKDYKYSGADPFKVINFQFTVID</sequence>
<accession>E1X2M3</accession>
<protein>
    <submittedName>
        <fullName evidence="1">Uncharacterized protein</fullName>
    </submittedName>
</protein>
<dbReference type="SUPFAM" id="SSF55486">
    <property type="entry name" value="Metalloproteases ('zincins'), catalytic domain"/>
    <property type="match status" value="1"/>
</dbReference>
<name>E1X2M3_HALMS</name>
<dbReference type="PATRIC" id="fig|862908.3.peg.1874"/>
<organism evidence="1 2">
    <name type="scientific">Halobacteriovorax marinus (strain ATCC BAA-682 / DSM 15412 / SJ)</name>
    <name type="common">Bacteriovorax marinus</name>
    <dbReference type="NCBI Taxonomy" id="862908"/>
    <lineage>
        <taxon>Bacteria</taxon>
        <taxon>Pseudomonadati</taxon>
        <taxon>Bdellovibrionota</taxon>
        <taxon>Bacteriovoracia</taxon>
        <taxon>Bacteriovoracales</taxon>
        <taxon>Halobacteriovoraceae</taxon>
        <taxon>Halobacteriovorax</taxon>
    </lineage>
</organism>
<proteinExistence type="predicted"/>
<dbReference type="KEGG" id="bmx:BMS_1975"/>
<dbReference type="OrthoDB" id="5287171at2"/>
<reference evidence="2" key="1">
    <citation type="journal article" date="2013" name="ISME J.">
        <title>A small predatory core genome in the divergent marine Bacteriovorax marinus SJ and the terrestrial Bdellovibrio bacteriovorus.</title>
        <authorList>
            <person name="Crossman L.C."/>
            <person name="Chen H."/>
            <person name="Cerdeno-Tarraga A.M."/>
            <person name="Brooks K."/>
            <person name="Quail M.A."/>
            <person name="Pineiro S.A."/>
            <person name="Hobley L."/>
            <person name="Sockett R.E."/>
            <person name="Bentley S.D."/>
            <person name="Parkhill J."/>
            <person name="Williams H.N."/>
            <person name="Stine O.C."/>
        </authorList>
    </citation>
    <scope>NUCLEOTIDE SEQUENCE [LARGE SCALE GENOMIC DNA]</scope>
    <source>
        <strain evidence="2">ATCC BAA-682 / DSM 15412 / SJ</strain>
    </source>
</reference>
<evidence type="ECO:0000313" key="1">
    <source>
        <dbReference type="EMBL" id="CBW26790.1"/>
    </source>
</evidence>
<gene>
    <name evidence="1" type="ordered locus">BMS_1975</name>
</gene>
<keyword evidence="2" id="KW-1185">Reference proteome</keyword>